<dbReference type="Proteomes" id="UP000199475">
    <property type="component" value="Unassembled WGS sequence"/>
</dbReference>
<evidence type="ECO:0000256" key="1">
    <source>
        <dbReference type="SAM" id="Phobius"/>
    </source>
</evidence>
<keyword evidence="1" id="KW-0472">Membrane</keyword>
<dbReference type="EMBL" id="FNGP01000001">
    <property type="protein sequence ID" value="SDL24710.1"/>
    <property type="molecule type" value="Genomic_DNA"/>
</dbReference>
<gene>
    <name evidence="2" type="ORF">SAMN04488242_0948</name>
</gene>
<evidence type="ECO:0008006" key="4">
    <source>
        <dbReference type="Google" id="ProtNLM"/>
    </source>
</evidence>
<proteinExistence type="predicted"/>
<name>A0A1G9IHP7_9ACTN</name>
<feature type="transmembrane region" description="Helical" evidence="1">
    <location>
        <begin position="21"/>
        <end position="47"/>
    </location>
</feature>
<evidence type="ECO:0000313" key="3">
    <source>
        <dbReference type="Proteomes" id="UP000199475"/>
    </source>
</evidence>
<dbReference type="OrthoDB" id="3724437at2"/>
<keyword evidence="3" id="KW-1185">Reference proteome</keyword>
<feature type="transmembrane region" description="Helical" evidence="1">
    <location>
        <begin position="120"/>
        <end position="145"/>
    </location>
</feature>
<organism evidence="2 3">
    <name type="scientific">Tessaracoccus oleiagri</name>
    <dbReference type="NCBI Taxonomy" id="686624"/>
    <lineage>
        <taxon>Bacteria</taxon>
        <taxon>Bacillati</taxon>
        <taxon>Actinomycetota</taxon>
        <taxon>Actinomycetes</taxon>
        <taxon>Propionibacteriales</taxon>
        <taxon>Propionibacteriaceae</taxon>
        <taxon>Tessaracoccus</taxon>
    </lineage>
</organism>
<dbReference type="AlphaFoldDB" id="A0A1G9IHP7"/>
<protein>
    <recommendedName>
        <fullName evidence="4">GtrA-like protein</fullName>
    </recommendedName>
</protein>
<keyword evidence="1" id="KW-1133">Transmembrane helix</keyword>
<accession>A0A1G9IHP7</accession>
<evidence type="ECO:0000313" key="2">
    <source>
        <dbReference type="EMBL" id="SDL24710.1"/>
    </source>
</evidence>
<sequence length="207" mass="23159">MFTKVRTMWSRFSERRPELSKFLMFFILSNGVTVLQIVVMPVFRAIFARTSLIDTNFQVWPVGSNVDGSQYFIFDYAAGPLPDGGGGLAYFLAVQLAIGIAQVINFFAQRNITFKSNTSVWRAAFWYLVAYVVITLVAAAAQGFYKAPIYTFLIDTLGWGQTGETAADVVTMIINAAISFWVFYPIFKVIFRQEPVPAEEVPAEQAA</sequence>
<reference evidence="2 3" key="1">
    <citation type="submission" date="2016-10" db="EMBL/GenBank/DDBJ databases">
        <authorList>
            <person name="de Groot N.N."/>
        </authorList>
    </citation>
    <scope>NUCLEOTIDE SEQUENCE [LARGE SCALE GENOMIC DNA]</scope>
    <source>
        <strain evidence="2 3">CGMCC 1.9159</strain>
    </source>
</reference>
<feature type="transmembrane region" description="Helical" evidence="1">
    <location>
        <begin position="165"/>
        <end position="184"/>
    </location>
</feature>
<keyword evidence="1" id="KW-0812">Transmembrane</keyword>
<dbReference type="RefSeq" id="WP_093249329.1">
    <property type="nucleotide sequence ID" value="NZ_FNGP01000001.1"/>
</dbReference>
<dbReference type="STRING" id="686624.SAMN04488242_0948"/>
<feature type="transmembrane region" description="Helical" evidence="1">
    <location>
        <begin position="88"/>
        <end position="108"/>
    </location>
</feature>